<protein>
    <submittedName>
        <fullName evidence="2">Retrovirus-related pol polyprotein from transposon tnt 1-94</fullName>
    </submittedName>
</protein>
<proteinExistence type="predicted"/>
<accession>A0A5B6UZY3</accession>
<evidence type="ECO:0000259" key="1">
    <source>
        <dbReference type="Pfam" id="PF07727"/>
    </source>
</evidence>
<organism evidence="2 3">
    <name type="scientific">Gossypium australe</name>
    <dbReference type="NCBI Taxonomy" id="47621"/>
    <lineage>
        <taxon>Eukaryota</taxon>
        <taxon>Viridiplantae</taxon>
        <taxon>Streptophyta</taxon>
        <taxon>Embryophyta</taxon>
        <taxon>Tracheophyta</taxon>
        <taxon>Spermatophyta</taxon>
        <taxon>Magnoliopsida</taxon>
        <taxon>eudicotyledons</taxon>
        <taxon>Gunneridae</taxon>
        <taxon>Pentapetalae</taxon>
        <taxon>rosids</taxon>
        <taxon>malvids</taxon>
        <taxon>Malvales</taxon>
        <taxon>Malvaceae</taxon>
        <taxon>Malvoideae</taxon>
        <taxon>Gossypium</taxon>
    </lineage>
</organism>
<name>A0A5B6UZY3_9ROSI</name>
<sequence>MDSMYSNSVWELVSLPEGIKPIGCEWIYKRKRNANEKLVAKGYTKKEGINYEETFFIVAMFKSIRIFLYIAVTLDYKSLQMDVKTVFLNDYLEESIYMMRPTVYIAKGNEHKVFKLLRSIYGLKQTSCSWNQ</sequence>
<dbReference type="Proteomes" id="UP000325315">
    <property type="component" value="Unassembled WGS sequence"/>
</dbReference>
<evidence type="ECO:0000313" key="3">
    <source>
        <dbReference type="Proteomes" id="UP000325315"/>
    </source>
</evidence>
<dbReference type="EMBL" id="SMMG02000009">
    <property type="protein sequence ID" value="KAA3462015.1"/>
    <property type="molecule type" value="Genomic_DNA"/>
</dbReference>
<dbReference type="OrthoDB" id="411615at2759"/>
<dbReference type="Pfam" id="PF07727">
    <property type="entry name" value="RVT_2"/>
    <property type="match status" value="1"/>
</dbReference>
<feature type="domain" description="Reverse transcriptase Ty1/copia-type" evidence="1">
    <location>
        <begin position="7"/>
        <end position="132"/>
    </location>
</feature>
<dbReference type="AlphaFoldDB" id="A0A5B6UZY3"/>
<dbReference type="InterPro" id="IPR013103">
    <property type="entry name" value="RVT_2"/>
</dbReference>
<reference evidence="3" key="1">
    <citation type="journal article" date="2019" name="Plant Biotechnol. J.">
        <title>Genome sequencing of the Australian wild diploid species Gossypium australe highlights disease resistance and delayed gland morphogenesis.</title>
        <authorList>
            <person name="Cai Y."/>
            <person name="Cai X."/>
            <person name="Wang Q."/>
            <person name="Wang P."/>
            <person name="Zhang Y."/>
            <person name="Cai C."/>
            <person name="Xu Y."/>
            <person name="Wang K."/>
            <person name="Zhou Z."/>
            <person name="Wang C."/>
            <person name="Geng S."/>
            <person name="Li B."/>
            <person name="Dong Q."/>
            <person name="Hou Y."/>
            <person name="Wang H."/>
            <person name="Ai P."/>
            <person name="Liu Z."/>
            <person name="Yi F."/>
            <person name="Sun M."/>
            <person name="An G."/>
            <person name="Cheng J."/>
            <person name="Zhang Y."/>
            <person name="Shi Q."/>
            <person name="Xie Y."/>
            <person name="Shi X."/>
            <person name="Chang Y."/>
            <person name="Huang F."/>
            <person name="Chen Y."/>
            <person name="Hong S."/>
            <person name="Mi L."/>
            <person name="Sun Q."/>
            <person name="Zhang L."/>
            <person name="Zhou B."/>
            <person name="Peng R."/>
            <person name="Zhang X."/>
            <person name="Liu F."/>
        </authorList>
    </citation>
    <scope>NUCLEOTIDE SEQUENCE [LARGE SCALE GENOMIC DNA]</scope>
    <source>
        <strain evidence="3">cv. PA1801</strain>
    </source>
</reference>
<evidence type="ECO:0000313" key="2">
    <source>
        <dbReference type="EMBL" id="KAA3462015.1"/>
    </source>
</evidence>
<gene>
    <name evidence="2" type="ORF">EPI10_028542</name>
</gene>
<keyword evidence="3" id="KW-1185">Reference proteome</keyword>
<comment type="caution">
    <text evidence="2">The sequence shown here is derived from an EMBL/GenBank/DDBJ whole genome shotgun (WGS) entry which is preliminary data.</text>
</comment>